<protein>
    <submittedName>
        <fullName evidence="1">Uncharacterized protein</fullName>
    </submittedName>
</protein>
<comment type="caution">
    <text evidence="1">The sequence shown here is derived from an EMBL/GenBank/DDBJ whole genome shotgun (WGS) entry which is preliminary data.</text>
</comment>
<organism evidence="1 2">
    <name type="scientific">Linderina macrospora</name>
    <dbReference type="NCBI Taxonomy" id="4868"/>
    <lineage>
        <taxon>Eukaryota</taxon>
        <taxon>Fungi</taxon>
        <taxon>Fungi incertae sedis</taxon>
        <taxon>Zoopagomycota</taxon>
        <taxon>Kickxellomycotina</taxon>
        <taxon>Kickxellomycetes</taxon>
        <taxon>Kickxellales</taxon>
        <taxon>Kickxellaceae</taxon>
        <taxon>Linderina</taxon>
    </lineage>
</organism>
<gene>
    <name evidence="1" type="ORF">FBU59_004692</name>
</gene>
<evidence type="ECO:0000313" key="2">
    <source>
        <dbReference type="Proteomes" id="UP001150603"/>
    </source>
</evidence>
<accession>A0ACC1J527</accession>
<reference evidence="1" key="1">
    <citation type="submission" date="2022-07" db="EMBL/GenBank/DDBJ databases">
        <title>Phylogenomic reconstructions and comparative analyses of Kickxellomycotina fungi.</title>
        <authorList>
            <person name="Reynolds N.K."/>
            <person name="Stajich J.E."/>
            <person name="Barry K."/>
            <person name="Grigoriev I.V."/>
            <person name="Crous P."/>
            <person name="Smith M.E."/>
        </authorList>
    </citation>
    <scope>NUCLEOTIDE SEQUENCE</scope>
    <source>
        <strain evidence="1">NRRL 5244</strain>
    </source>
</reference>
<sequence>MEAYAADVKSKSYKLTKLDTMLSITNARFVFFYENKESSGTFMPSDKLKKGFFRTLVKFPWLLGFLKQTSNGLLEIVVDKGHLNTPIYRETQSDVHFRDIKAADYNPKTWPKNVVPLGRYQCPEKETKEIKLANFHVVRFRDNSGIVISANHSHAVADGASSFAFFNHWADETRALIAGNQLKEVEYCFDPDILLQQLPRERVPLNETSKKMYSFKSYLCESIMKLAPNTRGKLLRS</sequence>
<name>A0ACC1J527_9FUNG</name>
<evidence type="ECO:0000313" key="1">
    <source>
        <dbReference type="EMBL" id="KAJ1937640.1"/>
    </source>
</evidence>
<dbReference type="Proteomes" id="UP001150603">
    <property type="component" value="Unassembled WGS sequence"/>
</dbReference>
<proteinExistence type="predicted"/>
<keyword evidence="2" id="KW-1185">Reference proteome</keyword>
<dbReference type="EMBL" id="JANBPW010003449">
    <property type="protein sequence ID" value="KAJ1937640.1"/>
    <property type="molecule type" value="Genomic_DNA"/>
</dbReference>